<reference evidence="3" key="1">
    <citation type="submission" date="2024-02" db="UniProtKB">
        <authorList>
            <consortium name="WormBaseParasite"/>
        </authorList>
    </citation>
    <scope>IDENTIFICATION</scope>
</reference>
<evidence type="ECO:0000256" key="1">
    <source>
        <dbReference type="SAM" id="SignalP"/>
    </source>
</evidence>
<feature type="chain" id="PRO_5041939419" evidence="1">
    <location>
        <begin position="21"/>
        <end position="387"/>
    </location>
</feature>
<evidence type="ECO:0000313" key="3">
    <source>
        <dbReference type="WBParaSite" id="TCONS_00003874.p1"/>
    </source>
</evidence>
<dbReference type="AlphaFoldDB" id="A0AAF5HYZ9"/>
<sequence>MLLLVYSYLIFSLCFNFNVGEKCVYTVPTNGYTTTYEIECEKSNVGSGTNVPTQTQVFYDPTFYSHNGNNQNYNPLGQNQNIIYYTDSNGINHQFNNNNNRPCVCGTINCQCTTTFYYYPTNTGSSGCYGNDSQLRTRPRGLLTLPTGVADERTGPYVPGLYVAGDKPSLKPQTVEDIHLPGQQAHFSGRTKFDPFTQAVAAVYTEDLIDSWGFGYAVNGVNNYGLKVKENFDQFADVPFFGSNGGMQPFINSFVVGSEFDLKKIKDVAANVEVPILGLNEMFDFDGKLFVKGNGNGVFQGYWDLPLTLSDPQERAAGSMKYLNYQADKHYHYGHTMPSLNLFLLDKEKIMQRLIRNRANPAFKYLDLILTTYYKNISKKIKINFYH</sequence>
<name>A0AAF5HYZ9_STRER</name>
<dbReference type="Proteomes" id="UP000035681">
    <property type="component" value="Unplaced"/>
</dbReference>
<protein>
    <submittedName>
        <fullName evidence="3">Uncharacterized protein</fullName>
    </submittedName>
</protein>
<organism evidence="2 3">
    <name type="scientific">Strongyloides stercoralis</name>
    <name type="common">Threadworm</name>
    <dbReference type="NCBI Taxonomy" id="6248"/>
    <lineage>
        <taxon>Eukaryota</taxon>
        <taxon>Metazoa</taxon>
        <taxon>Ecdysozoa</taxon>
        <taxon>Nematoda</taxon>
        <taxon>Chromadorea</taxon>
        <taxon>Rhabditida</taxon>
        <taxon>Tylenchina</taxon>
        <taxon>Panagrolaimomorpha</taxon>
        <taxon>Strongyloidoidea</taxon>
        <taxon>Strongyloididae</taxon>
        <taxon>Strongyloides</taxon>
    </lineage>
</organism>
<evidence type="ECO:0000313" key="2">
    <source>
        <dbReference type="Proteomes" id="UP000035681"/>
    </source>
</evidence>
<accession>A0AAF5HYZ9</accession>
<dbReference type="WBParaSite" id="TCONS_00003874.p1">
    <property type="protein sequence ID" value="TCONS_00003874.p1"/>
    <property type="gene ID" value="XLOC_000567"/>
</dbReference>
<keyword evidence="1" id="KW-0732">Signal</keyword>
<feature type="signal peptide" evidence="1">
    <location>
        <begin position="1"/>
        <end position="20"/>
    </location>
</feature>
<keyword evidence="2" id="KW-1185">Reference proteome</keyword>
<proteinExistence type="predicted"/>